<organism evidence="5 6">
    <name type="scientific">Halarcobacter anaerophilus</name>
    <dbReference type="NCBI Taxonomy" id="877500"/>
    <lineage>
        <taxon>Bacteria</taxon>
        <taxon>Pseudomonadati</taxon>
        <taxon>Campylobacterota</taxon>
        <taxon>Epsilonproteobacteria</taxon>
        <taxon>Campylobacterales</taxon>
        <taxon>Arcobacteraceae</taxon>
        <taxon>Halarcobacter</taxon>
    </lineage>
</organism>
<reference evidence="5 6" key="1">
    <citation type="submission" date="2017-10" db="EMBL/GenBank/DDBJ databases">
        <title>Genomics of the genus Arcobacter.</title>
        <authorList>
            <person name="Perez-Cataluna A."/>
            <person name="Figueras M.J."/>
        </authorList>
    </citation>
    <scope>NUCLEOTIDE SEQUENCE [LARGE SCALE GENOMIC DNA]</scope>
    <source>
        <strain evidence="5 6">DSM 24636</strain>
    </source>
</reference>
<dbReference type="InterPro" id="IPR017937">
    <property type="entry name" value="Thioredoxin_CS"/>
</dbReference>
<dbReference type="PROSITE" id="PS51257">
    <property type="entry name" value="PROKAR_LIPOPROTEIN"/>
    <property type="match status" value="1"/>
</dbReference>
<dbReference type="GO" id="GO:0030313">
    <property type="term" value="C:cell envelope"/>
    <property type="evidence" value="ECO:0007669"/>
    <property type="project" value="UniProtKB-SubCell"/>
</dbReference>
<proteinExistence type="predicted"/>
<evidence type="ECO:0000256" key="2">
    <source>
        <dbReference type="ARBA" id="ARBA00022748"/>
    </source>
</evidence>
<keyword evidence="2" id="KW-0201">Cytochrome c-type biogenesis</keyword>
<dbReference type="PANTHER" id="PTHR42852">
    <property type="entry name" value="THIOL:DISULFIDE INTERCHANGE PROTEIN DSBE"/>
    <property type="match status" value="1"/>
</dbReference>
<evidence type="ECO:0000256" key="3">
    <source>
        <dbReference type="ARBA" id="ARBA00023284"/>
    </source>
</evidence>
<keyword evidence="6" id="KW-1185">Reference proteome</keyword>
<dbReference type="InterPro" id="IPR050553">
    <property type="entry name" value="Thioredoxin_ResA/DsbE_sf"/>
</dbReference>
<sequence>MQFKKIAFFIISVILLITGCDSKNDENKETIEKKQTKFIISSQITPTITLEKIDNGIDFKEFKGKVVLLNFFATWCPPCRAEIPHLNNLQKKYKESFEVIALNMGEQTGGQTPKEKIDEFIHEHSISYNVSNEETNFKISDMIGNIKVIPTMFLYDTKGKLVQKYVGIVPEEMMETDIKRALGK</sequence>
<accession>A0A4Q0Y6V3</accession>
<feature type="domain" description="Thioredoxin" evidence="4">
    <location>
        <begin position="39"/>
        <end position="183"/>
    </location>
</feature>
<dbReference type="AlphaFoldDB" id="A0A4Q0Y6V3"/>
<dbReference type="InterPro" id="IPR036249">
    <property type="entry name" value="Thioredoxin-like_sf"/>
</dbReference>
<dbReference type="GO" id="GO:0017004">
    <property type="term" value="P:cytochrome complex assembly"/>
    <property type="evidence" value="ECO:0007669"/>
    <property type="project" value="UniProtKB-KW"/>
</dbReference>
<dbReference type="PANTHER" id="PTHR42852:SF17">
    <property type="entry name" value="THIOREDOXIN-LIKE PROTEIN HI_1115"/>
    <property type="match status" value="1"/>
</dbReference>
<dbReference type="Gene3D" id="3.40.30.10">
    <property type="entry name" value="Glutaredoxin"/>
    <property type="match status" value="1"/>
</dbReference>
<comment type="caution">
    <text evidence="5">The sequence shown here is derived from an EMBL/GenBank/DDBJ whole genome shotgun (WGS) entry which is preliminary data.</text>
</comment>
<dbReference type="CDD" id="cd02966">
    <property type="entry name" value="TlpA_like_family"/>
    <property type="match status" value="1"/>
</dbReference>
<evidence type="ECO:0000313" key="5">
    <source>
        <dbReference type="EMBL" id="RXJ64619.1"/>
    </source>
</evidence>
<dbReference type="GO" id="GO:0016491">
    <property type="term" value="F:oxidoreductase activity"/>
    <property type="evidence" value="ECO:0007669"/>
    <property type="project" value="InterPro"/>
</dbReference>
<protein>
    <submittedName>
        <fullName evidence="5">Thioredoxin</fullName>
    </submittedName>
</protein>
<comment type="subcellular location">
    <subcellularLocation>
        <location evidence="1">Cell envelope</location>
    </subcellularLocation>
</comment>
<name>A0A4Q0Y6V3_9BACT</name>
<evidence type="ECO:0000259" key="4">
    <source>
        <dbReference type="PROSITE" id="PS51352"/>
    </source>
</evidence>
<dbReference type="Pfam" id="PF08534">
    <property type="entry name" value="Redoxin"/>
    <property type="match status" value="1"/>
</dbReference>
<dbReference type="SUPFAM" id="SSF52833">
    <property type="entry name" value="Thioredoxin-like"/>
    <property type="match status" value="1"/>
</dbReference>
<dbReference type="EMBL" id="PDKO01000001">
    <property type="protein sequence ID" value="RXJ64619.1"/>
    <property type="molecule type" value="Genomic_DNA"/>
</dbReference>
<gene>
    <name evidence="5" type="ORF">CRV06_01280</name>
</gene>
<dbReference type="RefSeq" id="WP_129081016.1">
    <property type="nucleotide sequence ID" value="NZ_CP041070.1"/>
</dbReference>
<dbReference type="Proteomes" id="UP000290191">
    <property type="component" value="Unassembled WGS sequence"/>
</dbReference>
<dbReference type="InterPro" id="IPR013740">
    <property type="entry name" value="Redoxin"/>
</dbReference>
<dbReference type="OrthoDB" id="9813820at2"/>
<dbReference type="PROSITE" id="PS00194">
    <property type="entry name" value="THIOREDOXIN_1"/>
    <property type="match status" value="1"/>
</dbReference>
<evidence type="ECO:0000256" key="1">
    <source>
        <dbReference type="ARBA" id="ARBA00004196"/>
    </source>
</evidence>
<dbReference type="InterPro" id="IPR013766">
    <property type="entry name" value="Thioredoxin_domain"/>
</dbReference>
<dbReference type="STRING" id="877500.GCA_000935065_02467"/>
<dbReference type="PROSITE" id="PS51352">
    <property type="entry name" value="THIOREDOXIN_2"/>
    <property type="match status" value="1"/>
</dbReference>
<keyword evidence="3" id="KW-0676">Redox-active center</keyword>
<evidence type="ECO:0000313" key="6">
    <source>
        <dbReference type="Proteomes" id="UP000290191"/>
    </source>
</evidence>